<accession>A0A4S1DZY1</accession>
<dbReference type="PANTHER" id="PTHR12993">
    <property type="entry name" value="N-ACETYLGLUCOSAMINYL-PHOSPHATIDYLINOSITOL DE-N-ACETYLASE-RELATED"/>
    <property type="match status" value="1"/>
</dbReference>
<name>A0A4S1DZY1_9FLAO</name>
<keyword evidence="2" id="KW-1185">Reference proteome</keyword>
<dbReference type="AlphaFoldDB" id="A0A4S1DZY1"/>
<proteinExistence type="predicted"/>
<comment type="caution">
    <text evidence="1">The sequence shown here is derived from an EMBL/GenBank/DDBJ whole genome shotgun (WGS) entry which is preliminary data.</text>
</comment>
<dbReference type="PANTHER" id="PTHR12993:SF11">
    <property type="entry name" value="N-ACETYLGLUCOSAMINYL-PHOSPHATIDYLINOSITOL DE-N-ACETYLASE"/>
    <property type="match status" value="1"/>
</dbReference>
<dbReference type="EMBL" id="SRSO01000005">
    <property type="protein sequence ID" value="TGV03846.1"/>
    <property type="molecule type" value="Genomic_DNA"/>
</dbReference>
<evidence type="ECO:0000313" key="1">
    <source>
        <dbReference type="EMBL" id="TGV03846.1"/>
    </source>
</evidence>
<reference evidence="1 2" key="1">
    <citation type="submission" date="2019-04" db="EMBL/GenBank/DDBJ databases">
        <authorList>
            <person name="Liu A."/>
        </authorList>
    </citation>
    <scope>NUCLEOTIDE SEQUENCE [LARGE SCALE GENOMIC DNA]</scope>
    <source>
        <strain evidence="1 2">RZ03</strain>
    </source>
</reference>
<dbReference type="InterPro" id="IPR003737">
    <property type="entry name" value="GlcNAc_PI_deacetylase-related"/>
</dbReference>
<dbReference type="GO" id="GO:0016811">
    <property type="term" value="F:hydrolase activity, acting on carbon-nitrogen (but not peptide) bonds, in linear amides"/>
    <property type="evidence" value="ECO:0007669"/>
    <property type="project" value="TreeGrafter"/>
</dbReference>
<dbReference type="OrthoDB" id="9790023at2"/>
<protein>
    <submittedName>
        <fullName evidence="1">PIG-L family deacetylase</fullName>
    </submittedName>
</protein>
<gene>
    <name evidence="1" type="ORF">EM932_05385</name>
</gene>
<dbReference type="Gene3D" id="3.40.50.10320">
    <property type="entry name" value="LmbE-like"/>
    <property type="match status" value="1"/>
</dbReference>
<dbReference type="SUPFAM" id="SSF102588">
    <property type="entry name" value="LmbE-like"/>
    <property type="match status" value="1"/>
</dbReference>
<organism evidence="1 2">
    <name type="scientific">Flavivirga rizhaonensis</name>
    <dbReference type="NCBI Taxonomy" id="2559571"/>
    <lineage>
        <taxon>Bacteria</taxon>
        <taxon>Pseudomonadati</taxon>
        <taxon>Bacteroidota</taxon>
        <taxon>Flavobacteriia</taxon>
        <taxon>Flavobacteriales</taxon>
        <taxon>Flavobacteriaceae</taxon>
        <taxon>Flavivirga</taxon>
    </lineage>
</organism>
<evidence type="ECO:0000313" key="2">
    <source>
        <dbReference type="Proteomes" id="UP000307602"/>
    </source>
</evidence>
<sequence length="228" mass="26370">MKKVLIIAAHPDDDILGCGGLISKYKNEIDFRVIFIAEGSSCRFDKENLKSEQTLQIIKERNEYGIKALELLGVKDYAFFDLPCGRLDQVPIIEINKIIEKEIESFKPDTVFTHSFEDTNNDHIIVHRATQMATRPGSNSFVEKVYTYEVLSSSEWRFTHTFSPNYFEALSEEDVRFKWLALAEYETEIKEFPYPRSEDGIFALAKYRGLQSANAYAEAFKLIRQIIK</sequence>
<dbReference type="Pfam" id="PF02585">
    <property type="entry name" value="PIG-L"/>
    <property type="match status" value="1"/>
</dbReference>
<dbReference type="RefSeq" id="WP_135876151.1">
    <property type="nucleotide sequence ID" value="NZ_SRSO01000005.1"/>
</dbReference>
<dbReference type="Proteomes" id="UP000307602">
    <property type="component" value="Unassembled WGS sequence"/>
</dbReference>
<dbReference type="InterPro" id="IPR024078">
    <property type="entry name" value="LmbE-like_dom_sf"/>
</dbReference>